<dbReference type="Proteomes" id="UP000070366">
    <property type="component" value="Unassembled WGS sequence"/>
</dbReference>
<accession>A0A136Q6Z9</accession>
<sequence>MNKGDNLAHHMIQSFAPGEVTPEEAHKLGQEWAEKVLKGKYEYVIATHTDSRCVNNHIMFCATNFVDHHKYISNERTLAQIRRLSDDLCRTHGLSVIETTERSAKSKSGKEYHAAREGRGWKSKLYRLIDDTIPHVKTFDELLQRISAAGYEVSRTKKVLKFRAPGQDKFTRGHDDYTEMRIRERIAGGASRKPQRDDKGVNLVIDIQNSIKAQQNEGYKRWAKVFNLKETSKAVNYLTEHNITDREQLARIVKDAATKFDKTAADLRGIEKRLSDVLLTMKHTENYRRMKPTYDKYLAAKKQRPLLFRT</sequence>
<reference evidence="3" key="1">
    <citation type="submission" date="2016-02" db="EMBL/GenBank/DDBJ databases">
        <authorList>
            <person name="Mitreva M."/>
            <person name="Pepin K.H."/>
            <person name="Mihindukulasuriya K.A."/>
            <person name="Fulton R."/>
            <person name="Fronick C."/>
            <person name="O'Laughlin M."/>
            <person name="Miner T."/>
            <person name="Herter B."/>
            <person name="Rosa B.A."/>
            <person name="Cordes M."/>
            <person name="Tomlinson C."/>
            <person name="Wollam A."/>
            <person name="Palsikar V.B."/>
            <person name="Mardis E.R."/>
            <person name="Wilson R.K."/>
        </authorList>
    </citation>
    <scope>NUCLEOTIDE SEQUENCE [LARGE SCALE GENOMIC DNA]</scope>
    <source>
        <strain evidence="3">DSM 22607</strain>
    </source>
</reference>
<evidence type="ECO:0000313" key="3">
    <source>
        <dbReference type="Proteomes" id="UP000070366"/>
    </source>
</evidence>
<proteinExistence type="predicted"/>
<dbReference type="AlphaFoldDB" id="A0A136Q6Z9"/>
<gene>
    <name evidence="2" type="ORF">HMPREF3293_00689</name>
</gene>
<evidence type="ECO:0000313" key="2">
    <source>
        <dbReference type="EMBL" id="KXK66443.1"/>
    </source>
</evidence>
<name>A0A136Q6Z9_9FIRM</name>
<dbReference type="PATRIC" id="fig|626937.4.peg.679"/>
<dbReference type="InterPro" id="IPR005094">
    <property type="entry name" value="Endonuclease_MobA/VirD2"/>
</dbReference>
<dbReference type="Pfam" id="PF03432">
    <property type="entry name" value="Relaxase"/>
    <property type="match status" value="1"/>
</dbReference>
<organism evidence="2 3">
    <name type="scientific">Christensenella minuta</name>
    <dbReference type="NCBI Taxonomy" id="626937"/>
    <lineage>
        <taxon>Bacteria</taxon>
        <taxon>Bacillati</taxon>
        <taxon>Bacillota</taxon>
        <taxon>Clostridia</taxon>
        <taxon>Christensenellales</taxon>
        <taxon>Christensenellaceae</taxon>
        <taxon>Christensenella</taxon>
    </lineage>
</organism>
<feature type="domain" description="MobA/VirD2-like nuclease" evidence="1">
    <location>
        <begin position="4"/>
        <end position="94"/>
    </location>
</feature>
<protein>
    <submittedName>
        <fullName evidence="2">Relaxase/mobilization nuclease domain protein</fullName>
    </submittedName>
</protein>
<evidence type="ECO:0000259" key="1">
    <source>
        <dbReference type="Pfam" id="PF03432"/>
    </source>
</evidence>
<dbReference type="STRING" id="626937.HMPREF3293_00689"/>
<comment type="caution">
    <text evidence="2">The sequence shown here is derived from an EMBL/GenBank/DDBJ whole genome shotgun (WGS) entry which is preliminary data.</text>
</comment>
<dbReference type="EMBL" id="LSZW01000044">
    <property type="protein sequence ID" value="KXK66443.1"/>
    <property type="molecule type" value="Genomic_DNA"/>
</dbReference>
<keyword evidence="3" id="KW-1185">Reference proteome</keyword>